<evidence type="ECO:0000313" key="8">
    <source>
        <dbReference type="Proteomes" id="UP000198771"/>
    </source>
</evidence>
<evidence type="ECO:0000256" key="6">
    <source>
        <dbReference type="SAM" id="Phobius"/>
    </source>
</evidence>
<keyword evidence="2" id="KW-1003">Cell membrane</keyword>
<organism evidence="7 8">
    <name type="scientific">Desulfonatronum thiosulfatophilum</name>
    <dbReference type="NCBI Taxonomy" id="617002"/>
    <lineage>
        <taxon>Bacteria</taxon>
        <taxon>Pseudomonadati</taxon>
        <taxon>Thermodesulfobacteriota</taxon>
        <taxon>Desulfovibrionia</taxon>
        <taxon>Desulfovibrionales</taxon>
        <taxon>Desulfonatronaceae</taxon>
        <taxon>Desulfonatronum</taxon>
    </lineage>
</organism>
<evidence type="ECO:0000256" key="3">
    <source>
        <dbReference type="ARBA" id="ARBA00022692"/>
    </source>
</evidence>
<evidence type="ECO:0000256" key="2">
    <source>
        <dbReference type="ARBA" id="ARBA00022475"/>
    </source>
</evidence>
<dbReference type="AlphaFoldDB" id="A0A1G6BRE3"/>
<comment type="subcellular location">
    <subcellularLocation>
        <location evidence="1">Cell membrane</location>
        <topology evidence="1">Multi-pass membrane protein</topology>
    </subcellularLocation>
</comment>
<dbReference type="PANTHER" id="PTHR33529:SF6">
    <property type="entry name" value="YJGP_YJGQ FAMILY PERMEASE"/>
    <property type="match status" value="1"/>
</dbReference>
<dbReference type="Pfam" id="PF03739">
    <property type="entry name" value="LptF_LptG"/>
    <property type="match status" value="1"/>
</dbReference>
<feature type="transmembrane region" description="Helical" evidence="6">
    <location>
        <begin position="295"/>
        <end position="315"/>
    </location>
</feature>
<dbReference type="STRING" id="617002.SAMN05660653_01138"/>
<evidence type="ECO:0000256" key="1">
    <source>
        <dbReference type="ARBA" id="ARBA00004651"/>
    </source>
</evidence>
<accession>A0A1G6BRE3</accession>
<protein>
    <submittedName>
        <fullName evidence="7">Lipopolysaccharide export system permease protein</fullName>
    </submittedName>
</protein>
<gene>
    <name evidence="7" type="ORF">SAMN05660653_01138</name>
</gene>
<dbReference type="EMBL" id="FMXO01000005">
    <property type="protein sequence ID" value="SDB23204.1"/>
    <property type="molecule type" value="Genomic_DNA"/>
</dbReference>
<dbReference type="InterPro" id="IPR005495">
    <property type="entry name" value="LptG/LptF_permease"/>
</dbReference>
<evidence type="ECO:0000256" key="4">
    <source>
        <dbReference type="ARBA" id="ARBA00022989"/>
    </source>
</evidence>
<reference evidence="7 8" key="1">
    <citation type="submission" date="2016-10" db="EMBL/GenBank/DDBJ databases">
        <authorList>
            <person name="de Groot N.N."/>
        </authorList>
    </citation>
    <scope>NUCLEOTIDE SEQUENCE [LARGE SCALE GENOMIC DNA]</scope>
    <source>
        <strain evidence="7 8">ASO4-2</strain>
    </source>
</reference>
<keyword evidence="5 6" id="KW-0472">Membrane</keyword>
<keyword evidence="8" id="KW-1185">Reference proteome</keyword>
<feature type="transmembrane region" description="Helical" evidence="6">
    <location>
        <begin position="18"/>
        <end position="39"/>
    </location>
</feature>
<keyword evidence="3 6" id="KW-0812">Transmembrane</keyword>
<evidence type="ECO:0000313" key="7">
    <source>
        <dbReference type="EMBL" id="SDB23204.1"/>
    </source>
</evidence>
<evidence type="ECO:0000256" key="5">
    <source>
        <dbReference type="ARBA" id="ARBA00023136"/>
    </source>
</evidence>
<dbReference type="GO" id="GO:0015920">
    <property type="term" value="P:lipopolysaccharide transport"/>
    <property type="evidence" value="ECO:0007669"/>
    <property type="project" value="TreeGrafter"/>
</dbReference>
<dbReference type="Proteomes" id="UP000198771">
    <property type="component" value="Unassembled WGS sequence"/>
</dbReference>
<keyword evidence="4 6" id="KW-1133">Transmembrane helix</keyword>
<dbReference type="PANTHER" id="PTHR33529">
    <property type="entry name" value="SLR0882 PROTEIN-RELATED"/>
    <property type="match status" value="1"/>
</dbReference>
<dbReference type="OrthoDB" id="9792188at2"/>
<feature type="transmembrane region" description="Helical" evidence="6">
    <location>
        <begin position="109"/>
        <end position="136"/>
    </location>
</feature>
<dbReference type="GO" id="GO:0043190">
    <property type="term" value="C:ATP-binding cassette (ABC) transporter complex"/>
    <property type="evidence" value="ECO:0007669"/>
    <property type="project" value="TreeGrafter"/>
</dbReference>
<proteinExistence type="predicted"/>
<dbReference type="RefSeq" id="WP_092118420.1">
    <property type="nucleotide sequence ID" value="NZ_FMXO01000005.1"/>
</dbReference>
<sequence>MKLSTLLPTQWTLLQRRVFLEICFLFGLTWSALISLLLVGRLLQLRELFLHQQISTLDIIRLFVFLSPFFLFMLIPVACLLSIFLVFLRMSNDRELIALKAGGVSLYQILPAPVIFSSIAFAMALIISLGGISWGFDNFRRIALELVHSKTQMVLQPGIFHKDFPGLTIYAKNVDSNQQLHQVFVEDQTRADITAVIVAPVGYVVTEPQAGRIFFALENGRIYRLQRNAITELSFQTYLVRLDLDQLLTGISQREPRPKEMSWNELRRWSATPNLADIRGEEFANRVAVEIQKRWVVPAACLILGMLAIPLAQAFEGLKRQYALILIMGVFFIFYGMFSLGIVIGELGMMPAYLPLWGQMILFGTMAGFGIWFAARERGLRIGEWIAHLQFKFLKKSH</sequence>
<feature type="transmembrane region" description="Helical" evidence="6">
    <location>
        <begin position="322"/>
        <end position="344"/>
    </location>
</feature>
<feature type="transmembrane region" description="Helical" evidence="6">
    <location>
        <begin position="356"/>
        <end position="375"/>
    </location>
</feature>
<feature type="transmembrane region" description="Helical" evidence="6">
    <location>
        <begin position="59"/>
        <end position="88"/>
    </location>
</feature>
<name>A0A1G6BRE3_9BACT</name>